<evidence type="ECO:0000256" key="1">
    <source>
        <dbReference type="ARBA" id="ARBA00004319"/>
    </source>
</evidence>
<feature type="compositionally biased region" description="Low complexity" evidence="7">
    <location>
        <begin position="572"/>
        <end position="589"/>
    </location>
</feature>
<keyword evidence="3" id="KW-0547">Nucleotide-binding</keyword>
<dbReference type="PANTHER" id="PTHR45639">
    <property type="entry name" value="HSC70CB, ISOFORM G-RELATED"/>
    <property type="match status" value="1"/>
</dbReference>
<dbReference type="Gene3D" id="1.20.1270.10">
    <property type="match status" value="1"/>
</dbReference>
<accession>A0A5C3KWR7</accession>
<feature type="compositionally biased region" description="Basic and acidic residues" evidence="7">
    <location>
        <begin position="590"/>
        <end position="611"/>
    </location>
</feature>
<dbReference type="FunFam" id="3.90.640.10:FF:000004">
    <property type="entry name" value="Heat shock 70 kDa protein 4"/>
    <property type="match status" value="1"/>
</dbReference>
<evidence type="ECO:0000256" key="3">
    <source>
        <dbReference type="ARBA" id="ARBA00022741"/>
    </source>
</evidence>
<feature type="signal peptide" evidence="8">
    <location>
        <begin position="1"/>
        <end position="22"/>
    </location>
</feature>
<dbReference type="PANTHER" id="PTHR45639:SF3">
    <property type="entry name" value="HYPOXIA UP-REGULATED PROTEIN 1"/>
    <property type="match status" value="1"/>
</dbReference>
<dbReference type="EMBL" id="ML210193">
    <property type="protein sequence ID" value="TFK24854.1"/>
    <property type="molecule type" value="Genomic_DNA"/>
</dbReference>
<dbReference type="InterPro" id="IPR013126">
    <property type="entry name" value="Hsp_70_fam"/>
</dbReference>
<dbReference type="InterPro" id="IPR043129">
    <property type="entry name" value="ATPase_NBD"/>
</dbReference>
<dbReference type="InterPro" id="IPR029048">
    <property type="entry name" value="HSP70_C_sf"/>
</dbReference>
<dbReference type="GO" id="GO:0005788">
    <property type="term" value="C:endoplasmic reticulum lumen"/>
    <property type="evidence" value="ECO:0007669"/>
    <property type="project" value="UniProtKB-SubCell"/>
</dbReference>
<keyword evidence="2 8" id="KW-0732">Signal</keyword>
<organism evidence="9 10">
    <name type="scientific">Coprinopsis marcescibilis</name>
    <name type="common">Agaric fungus</name>
    <name type="synonym">Psathyrella marcescibilis</name>
    <dbReference type="NCBI Taxonomy" id="230819"/>
    <lineage>
        <taxon>Eukaryota</taxon>
        <taxon>Fungi</taxon>
        <taxon>Dikarya</taxon>
        <taxon>Basidiomycota</taxon>
        <taxon>Agaricomycotina</taxon>
        <taxon>Agaricomycetes</taxon>
        <taxon>Agaricomycetidae</taxon>
        <taxon>Agaricales</taxon>
        <taxon>Agaricineae</taxon>
        <taxon>Psathyrellaceae</taxon>
        <taxon>Coprinopsis</taxon>
    </lineage>
</organism>
<dbReference type="InterPro" id="IPR018181">
    <property type="entry name" value="Heat_shock_70_CS"/>
</dbReference>
<dbReference type="SUPFAM" id="SSF53067">
    <property type="entry name" value="Actin-like ATPase domain"/>
    <property type="match status" value="2"/>
</dbReference>
<proteinExistence type="predicted"/>
<feature type="chain" id="PRO_5023112964" evidence="8">
    <location>
        <begin position="23"/>
        <end position="889"/>
    </location>
</feature>
<evidence type="ECO:0000256" key="4">
    <source>
        <dbReference type="ARBA" id="ARBA00022824"/>
    </source>
</evidence>
<dbReference type="GO" id="GO:0140662">
    <property type="term" value="F:ATP-dependent protein folding chaperone"/>
    <property type="evidence" value="ECO:0007669"/>
    <property type="project" value="InterPro"/>
</dbReference>
<evidence type="ECO:0000256" key="2">
    <source>
        <dbReference type="ARBA" id="ARBA00022729"/>
    </source>
</evidence>
<dbReference type="GO" id="GO:0030968">
    <property type="term" value="P:endoplasmic reticulum unfolded protein response"/>
    <property type="evidence" value="ECO:0007669"/>
    <property type="project" value="TreeGrafter"/>
</dbReference>
<sequence>MRLRILCGFLTLVAVIPQNVLASVLAIDYGAEFITASLMKPGLPFDVLLNKDSKRKIHSSVGWKRGDRAFGQDAAQLATRFPTDSFSYVKLLQAAPFDSDAARFYAKISTAELSEAARRTTELVQGDGTKWSPEELIGMQLGYVKHLAETAANEKVKDVIITVPAYYTQFERDAVADAVEIADLRLLALIHDGTATGVNYAMTRNFPTTENHIIYDVGASGTRATIVQFSGFTEKTGAPGTQITVSGIGYNRGVGGVELDRRLRDILADHFNEKFGKGKDVRKDKKAMARLWKEAQRVKHILSANNEVKSQVESVAWDIDFKAQVKRSTFEDACKDLQDKWAQPIKDALKNAGLTLDDINSVILAGGSSRVPMVRKVVEEYVGKEKISLNVNADEAPVLGAALHGAALSRQFKTKNIKISDISVHDIQASYFAAATTSNSRPRSITTTLFPAGSKTGTKKTLTFKRKEDFNIFFDYKDIPAPGFPTRMLEVEILGVAEALGNLTERGAIDPVVKATVSLSESGFVSVTGAVAFGEIKDDSLTGKLKGLFGGSSSTEEEAQSAENTPPRDSTSESASSSSSSSAAPSESATADKDKDAKDKKKEKKKEKPEDTIKLEVKTSFTTIPPMTVEEKKVSRARLKAMDQDEAIKTRREETRNSFESYLYRLRDLVTDDTDETPFKKCSQPDERNKISQVLEESFDWLNDRGDLAETTQFLNKRIALETLEKPIMHRYKEIEAFPQALNNSQRANWSTRLFLAEAKQNLTNEIENDLPSKYSLDELESLEKTLKEHETWLSEYVDKQRKVKSWEDPVIETTEMKARAKVLEQQLQRLWKRKVPKIIRKKPTVSATEEAKAEQTPVAGDDDGKQEPLKDKEDGERTGGAKRHPDEL</sequence>
<feature type="region of interest" description="Disordered" evidence="7">
    <location>
        <begin position="548"/>
        <end position="611"/>
    </location>
</feature>
<dbReference type="InterPro" id="IPR029047">
    <property type="entry name" value="HSP70_peptide-bd_sf"/>
</dbReference>
<dbReference type="AlphaFoldDB" id="A0A5C3KWR7"/>
<dbReference type="GO" id="GO:0005524">
    <property type="term" value="F:ATP binding"/>
    <property type="evidence" value="ECO:0007669"/>
    <property type="project" value="UniProtKB-KW"/>
</dbReference>
<dbReference type="Pfam" id="PF00012">
    <property type="entry name" value="HSP70"/>
    <property type="match status" value="1"/>
</dbReference>
<protein>
    <submittedName>
        <fullName evidence="9">Actin-like ATPase domain-containing protein</fullName>
    </submittedName>
</protein>
<evidence type="ECO:0000256" key="6">
    <source>
        <dbReference type="ARBA" id="ARBA00023186"/>
    </source>
</evidence>
<gene>
    <name evidence="9" type="ORF">FA15DRAFT_756244</name>
</gene>
<feature type="region of interest" description="Disordered" evidence="7">
    <location>
        <begin position="843"/>
        <end position="889"/>
    </location>
</feature>
<dbReference type="Gene3D" id="3.30.30.30">
    <property type="match status" value="1"/>
</dbReference>
<dbReference type="OrthoDB" id="10262720at2759"/>
<dbReference type="CDD" id="cd10230">
    <property type="entry name" value="ASKHA_NBD_HSP70_HYOU1"/>
    <property type="match status" value="1"/>
</dbReference>
<feature type="compositionally biased region" description="Basic and acidic residues" evidence="7">
    <location>
        <begin position="863"/>
        <end position="889"/>
    </location>
</feature>
<dbReference type="GO" id="GO:0034663">
    <property type="term" value="C:endoplasmic reticulum chaperone complex"/>
    <property type="evidence" value="ECO:0007669"/>
    <property type="project" value="TreeGrafter"/>
</dbReference>
<reference evidence="9 10" key="1">
    <citation type="journal article" date="2019" name="Nat. Ecol. Evol.">
        <title>Megaphylogeny resolves global patterns of mushroom evolution.</title>
        <authorList>
            <person name="Varga T."/>
            <person name="Krizsan K."/>
            <person name="Foldi C."/>
            <person name="Dima B."/>
            <person name="Sanchez-Garcia M."/>
            <person name="Sanchez-Ramirez S."/>
            <person name="Szollosi G.J."/>
            <person name="Szarkandi J.G."/>
            <person name="Papp V."/>
            <person name="Albert L."/>
            <person name="Andreopoulos W."/>
            <person name="Angelini C."/>
            <person name="Antonin V."/>
            <person name="Barry K.W."/>
            <person name="Bougher N.L."/>
            <person name="Buchanan P."/>
            <person name="Buyck B."/>
            <person name="Bense V."/>
            <person name="Catcheside P."/>
            <person name="Chovatia M."/>
            <person name="Cooper J."/>
            <person name="Damon W."/>
            <person name="Desjardin D."/>
            <person name="Finy P."/>
            <person name="Geml J."/>
            <person name="Haridas S."/>
            <person name="Hughes K."/>
            <person name="Justo A."/>
            <person name="Karasinski D."/>
            <person name="Kautmanova I."/>
            <person name="Kiss B."/>
            <person name="Kocsube S."/>
            <person name="Kotiranta H."/>
            <person name="LaButti K.M."/>
            <person name="Lechner B.E."/>
            <person name="Liimatainen K."/>
            <person name="Lipzen A."/>
            <person name="Lukacs Z."/>
            <person name="Mihaltcheva S."/>
            <person name="Morgado L.N."/>
            <person name="Niskanen T."/>
            <person name="Noordeloos M.E."/>
            <person name="Ohm R.A."/>
            <person name="Ortiz-Santana B."/>
            <person name="Ovrebo C."/>
            <person name="Racz N."/>
            <person name="Riley R."/>
            <person name="Savchenko A."/>
            <person name="Shiryaev A."/>
            <person name="Soop K."/>
            <person name="Spirin V."/>
            <person name="Szebenyi C."/>
            <person name="Tomsovsky M."/>
            <person name="Tulloss R.E."/>
            <person name="Uehling J."/>
            <person name="Grigoriev I.V."/>
            <person name="Vagvolgyi C."/>
            <person name="Papp T."/>
            <person name="Martin F.M."/>
            <person name="Miettinen O."/>
            <person name="Hibbett D.S."/>
            <person name="Nagy L.G."/>
        </authorList>
    </citation>
    <scope>NUCLEOTIDE SEQUENCE [LARGE SCALE GENOMIC DNA]</scope>
    <source>
        <strain evidence="9 10">CBS 121175</strain>
    </source>
</reference>
<keyword evidence="10" id="KW-1185">Reference proteome</keyword>
<name>A0A5C3KWR7_COPMA</name>
<dbReference type="Gene3D" id="2.60.34.10">
    <property type="entry name" value="Substrate Binding Domain Of DNAk, Chain A, domain 1"/>
    <property type="match status" value="1"/>
</dbReference>
<evidence type="ECO:0000256" key="5">
    <source>
        <dbReference type="ARBA" id="ARBA00022840"/>
    </source>
</evidence>
<evidence type="ECO:0000313" key="9">
    <source>
        <dbReference type="EMBL" id="TFK24854.1"/>
    </source>
</evidence>
<dbReference type="SUPFAM" id="SSF100934">
    <property type="entry name" value="Heat shock protein 70kD (HSP70), C-terminal subdomain"/>
    <property type="match status" value="1"/>
</dbReference>
<keyword evidence="6" id="KW-0143">Chaperone</keyword>
<dbReference type="PROSITE" id="PS01036">
    <property type="entry name" value="HSP70_3"/>
    <property type="match status" value="1"/>
</dbReference>
<dbReference type="PRINTS" id="PR00301">
    <property type="entry name" value="HEATSHOCK70"/>
</dbReference>
<dbReference type="Gene3D" id="3.90.640.10">
    <property type="entry name" value="Actin, Chain A, domain 4"/>
    <property type="match status" value="1"/>
</dbReference>
<evidence type="ECO:0000256" key="7">
    <source>
        <dbReference type="SAM" id="MobiDB-lite"/>
    </source>
</evidence>
<keyword evidence="5" id="KW-0067">ATP-binding</keyword>
<comment type="subcellular location">
    <subcellularLocation>
        <location evidence="1">Endoplasmic reticulum lumen</location>
    </subcellularLocation>
</comment>
<dbReference type="STRING" id="230819.A0A5C3KWR7"/>
<evidence type="ECO:0000313" key="10">
    <source>
        <dbReference type="Proteomes" id="UP000307440"/>
    </source>
</evidence>
<keyword evidence="4" id="KW-0256">Endoplasmic reticulum</keyword>
<dbReference type="Gene3D" id="3.30.420.40">
    <property type="match status" value="2"/>
</dbReference>
<evidence type="ECO:0000256" key="8">
    <source>
        <dbReference type="SAM" id="SignalP"/>
    </source>
</evidence>
<dbReference type="Proteomes" id="UP000307440">
    <property type="component" value="Unassembled WGS sequence"/>
</dbReference>